<evidence type="ECO:0000313" key="2">
    <source>
        <dbReference type="EMBL" id="KAL0058216.1"/>
    </source>
</evidence>
<accession>A0ABR2ZBE1</accession>
<keyword evidence="3" id="KW-1185">Reference proteome</keyword>
<protein>
    <submittedName>
        <fullName evidence="2">Uncharacterized protein</fullName>
    </submittedName>
</protein>
<dbReference type="EMBL" id="JBBXMP010000347">
    <property type="protein sequence ID" value="KAL0058216.1"/>
    <property type="molecule type" value="Genomic_DNA"/>
</dbReference>
<feature type="compositionally biased region" description="Acidic residues" evidence="1">
    <location>
        <begin position="61"/>
        <end position="86"/>
    </location>
</feature>
<name>A0ABR2ZBE1_9AGAR</name>
<feature type="region of interest" description="Disordered" evidence="1">
    <location>
        <begin position="31"/>
        <end position="215"/>
    </location>
</feature>
<comment type="caution">
    <text evidence="2">The sequence shown here is derived from an EMBL/GenBank/DDBJ whole genome shotgun (WGS) entry which is preliminary data.</text>
</comment>
<proteinExistence type="predicted"/>
<evidence type="ECO:0000256" key="1">
    <source>
        <dbReference type="SAM" id="MobiDB-lite"/>
    </source>
</evidence>
<dbReference type="Proteomes" id="UP001437256">
    <property type="component" value="Unassembled WGS sequence"/>
</dbReference>
<sequence>MASVRAEEARLLREKEEAERRAAEITAELRQSQYADDERLAGVTDIEDFSVGVRAPTTSESDGDFLDAGDESDDEEENDVIEVDDHDDFRGARAIPGKKRRQRGREFRKQLEGSTAAPRNQEVRTGKRVLSTASEPTSKKPKSSRSVALKSGGITKDLQSRARESQSSQGEEGFGLSGLPTDEEREGVDQEAQAPAIVRSGQSKSATKTKTRNIEETDIVVEVKDVHDGKKKSGRRGKSDLARGKRYGNQHLLLSPDDLQTYQTVFLSTFISFISTQKDTWSLRTSKPFVECLPRVA</sequence>
<gene>
    <name evidence="2" type="ORF">AAF712_015112</name>
</gene>
<reference evidence="2 3" key="1">
    <citation type="submission" date="2024-05" db="EMBL/GenBank/DDBJ databases">
        <title>A draft genome resource for the thread blight pathogen Marasmius tenuissimus strain MS-2.</title>
        <authorList>
            <person name="Yulfo-Soto G.E."/>
            <person name="Baruah I.K."/>
            <person name="Amoako-Attah I."/>
            <person name="Bukari Y."/>
            <person name="Meinhardt L.W."/>
            <person name="Bailey B.A."/>
            <person name="Cohen S.P."/>
        </authorList>
    </citation>
    <scope>NUCLEOTIDE SEQUENCE [LARGE SCALE GENOMIC DNA]</scope>
    <source>
        <strain evidence="2 3">MS-2</strain>
    </source>
</reference>
<evidence type="ECO:0000313" key="3">
    <source>
        <dbReference type="Proteomes" id="UP001437256"/>
    </source>
</evidence>
<organism evidence="2 3">
    <name type="scientific">Marasmius tenuissimus</name>
    <dbReference type="NCBI Taxonomy" id="585030"/>
    <lineage>
        <taxon>Eukaryota</taxon>
        <taxon>Fungi</taxon>
        <taxon>Dikarya</taxon>
        <taxon>Basidiomycota</taxon>
        <taxon>Agaricomycotina</taxon>
        <taxon>Agaricomycetes</taxon>
        <taxon>Agaricomycetidae</taxon>
        <taxon>Agaricales</taxon>
        <taxon>Marasmiineae</taxon>
        <taxon>Marasmiaceae</taxon>
        <taxon>Marasmius</taxon>
    </lineage>
</organism>